<dbReference type="InterPro" id="IPR019786">
    <property type="entry name" value="Zinc_finger_PHD-type_CS"/>
</dbReference>
<dbReference type="Gene3D" id="1.20.920.10">
    <property type="entry name" value="Bromodomain-like"/>
    <property type="match status" value="1"/>
</dbReference>
<feature type="domain" description="SAND" evidence="10">
    <location>
        <begin position="560"/>
        <end position="641"/>
    </location>
</feature>
<dbReference type="Gene3D" id="3.10.390.10">
    <property type="entry name" value="SAND domain-like"/>
    <property type="match status" value="1"/>
</dbReference>
<keyword evidence="4" id="KW-0862">Zinc</keyword>
<dbReference type="InterPro" id="IPR001487">
    <property type="entry name" value="Bromodomain"/>
</dbReference>
<dbReference type="PANTHER" id="PTHR46386:SF1">
    <property type="entry name" value="NUCLEAR BODY PROTEIN SP140-LIKE PROTEIN"/>
    <property type="match status" value="1"/>
</dbReference>
<evidence type="ECO:0000256" key="3">
    <source>
        <dbReference type="ARBA" id="ARBA00022771"/>
    </source>
</evidence>
<feature type="compositionally biased region" description="Basic and acidic residues" evidence="8">
    <location>
        <begin position="306"/>
        <end position="316"/>
    </location>
</feature>
<feature type="region of interest" description="Disordered" evidence="8">
    <location>
        <begin position="284"/>
        <end position="317"/>
    </location>
</feature>
<keyword evidence="1" id="KW-0597">Phosphoprotein</keyword>
<dbReference type="SUPFAM" id="SSF57903">
    <property type="entry name" value="FYVE/PHD zinc finger"/>
    <property type="match status" value="1"/>
</dbReference>
<gene>
    <name evidence="12" type="ORF">HJG59_017192</name>
</gene>
<dbReference type="SMART" id="SM00258">
    <property type="entry name" value="SAND"/>
    <property type="match status" value="1"/>
</dbReference>
<evidence type="ECO:0000256" key="8">
    <source>
        <dbReference type="SAM" id="MobiDB-lite"/>
    </source>
</evidence>
<feature type="compositionally biased region" description="Polar residues" evidence="8">
    <location>
        <begin position="285"/>
        <end position="294"/>
    </location>
</feature>
<dbReference type="EMBL" id="JACASF010000011">
    <property type="protein sequence ID" value="KAF6451156.1"/>
    <property type="molecule type" value="Genomic_DNA"/>
</dbReference>
<dbReference type="SMART" id="SM00249">
    <property type="entry name" value="PHD"/>
    <property type="match status" value="1"/>
</dbReference>
<dbReference type="Gene3D" id="3.30.40.10">
    <property type="entry name" value="Zinc/RING finger domain, C3HC4 (zinc finger)"/>
    <property type="match status" value="1"/>
</dbReference>
<dbReference type="InterPro" id="IPR036427">
    <property type="entry name" value="Bromodomain-like_sf"/>
</dbReference>
<keyword evidence="5" id="KW-0103">Bromodomain</keyword>
<dbReference type="FunFam" id="1.20.920.10:FF:000028">
    <property type="entry name" value="Nuclear autoantigen Sp-100"/>
    <property type="match status" value="1"/>
</dbReference>
<dbReference type="GO" id="GO:0000981">
    <property type="term" value="F:DNA-binding transcription factor activity, RNA polymerase II-specific"/>
    <property type="evidence" value="ECO:0007669"/>
    <property type="project" value="TreeGrafter"/>
</dbReference>
<dbReference type="PROSITE" id="PS51414">
    <property type="entry name" value="HSR"/>
    <property type="match status" value="1"/>
</dbReference>
<dbReference type="CDD" id="cd15626">
    <property type="entry name" value="PHD_SP110_140"/>
    <property type="match status" value="1"/>
</dbReference>
<feature type="compositionally biased region" description="Basic residues" evidence="8">
    <location>
        <begin position="356"/>
        <end position="366"/>
    </location>
</feature>
<dbReference type="InterPro" id="IPR010919">
    <property type="entry name" value="SAND-like_dom_sf"/>
</dbReference>
<dbReference type="InterPro" id="IPR019787">
    <property type="entry name" value="Znf_PHD-finger"/>
</dbReference>
<keyword evidence="13" id="KW-1185">Reference proteome</keyword>
<dbReference type="GO" id="GO:0031981">
    <property type="term" value="C:nuclear lumen"/>
    <property type="evidence" value="ECO:0007669"/>
    <property type="project" value="UniProtKB-ARBA"/>
</dbReference>
<feature type="compositionally biased region" description="Basic residues" evidence="8">
    <location>
        <begin position="490"/>
        <end position="507"/>
    </location>
</feature>
<keyword evidence="3 7" id="KW-0863">Zinc-finger</keyword>
<dbReference type="Pfam" id="PF00439">
    <property type="entry name" value="Bromodomain"/>
    <property type="match status" value="1"/>
</dbReference>
<feature type="compositionally biased region" description="Polar residues" evidence="8">
    <location>
        <begin position="336"/>
        <end position="347"/>
    </location>
</feature>
<sequence>MATGGSDPSTRMSREDQSIDDRIVYDIVFHHFKRHKVDISRAIKKEFPFLEVLRDRELITEKMYNDCKESCRNLVPVQRVVYNVLSVLEKTFDLPLLEALFSEANKQEYPDLNIIYKGFENAVHEKLCHQESDGEEHLESPNTQLTLEQGTGEHSCQSLTWIFPHPSESDGTAPPENGLSEHLRETQQINMNETGTTSDNNDALESHQANEQCAQECEPAGSCNHIRTQGNNGNARMETPNPWPSNEERSQLPCHEMKINSCSVYLVDIKKEKPYFNSEVEKQTQTRTKCSQASDIIVISSDEDEQPKSPTEEQRRSPVINYNLHYLQSDEEGDTQEATCSAPNTAAQPVDFRKSPVCRKRLWKTGRSREGSSESSADETPPVLWRSAERSPDEEDSTDIENQPTWMRSNKKKRINSDDSSELSNGEEPQETSSSALRNGSGAELQGTGNEECPCVMCSSKGVPRGQEAKTESTQASDMMDNMDIGRKSTLGKHSRKRRRKRRRKGKLNSIQRVRGRGRYKTQALRKRVPWKRRKLTGMKAVSTGPSKRSRKRVPRIPRDTTIDFRLPILRVTCGQAEGMLYKEKMKQGISAKCIKMKDGKKLTLKEFEIEGNHEKSKNWKLSVRCGGWPLKHLIQNGHLCNPPRIYGRRKKPRVVKSHDKTLFDPYPENSNHCEVCRKGGTLFCCDTCPQSFHEKCHLQHIDPDRSPWSCIFCQIRAIQERNPENQSCHQESEVLEREMLDEEYLKCVFLLLKAYRCPESSFFASEPYYSQQVPQVQENCMWLNKIKTKLAWKMYPQVKGFVRDMRLIFENLRAFCKDQKFIRMGIQLEANFENNFKNVFAIQ</sequence>
<dbReference type="InterPro" id="IPR001965">
    <property type="entry name" value="Znf_PHD"/>
</dbReference>
<organism evidence="12 13">
    <name type="scientific">Molossus molossus</name>
    <name type="common">Pallas' mastiff bat</name>
    <name type="synonym">Vespertilio molossus</name>
    <dbReference type="NCBI Taxonomy" id="27622"/>
    <lineage>
        <taxon>Eukaryota</taxon>
        <taxon>Metazoa</taxon>
        <taxon>Chordata</taxon>
        <taxon>Craniata</taxon>
        <taxon>Vertebrata</taxon>
        <taxon>Euteleostomi</taxon>
        <taxon>Mammalia</taxon>
        <taxon>Eutheria</taxon>
        <taxon>Laurasiatheria</taxon>
        <taxon>Chiroptera</taxon>
        <taxon>Yangochiroptera</taxon>
        <taxon>Molossidae</taxon>
        <taxon>Molossus</taxon>
    </lineage>
</organism>
<dbReference type="AlphaFoldDB" id="A0A7J8FU23"/>
<evidence type="ECO:0000259" key="9">
    <source>
        <dbReference type="PROSITE" id="PS50016"/>
    </source>
</evidence>
<proteinExistence type="predicted"/>
<evidence type="ECO:0000259" key="11">
    <source>
        <dbReference type="PROSITE" id="PS51414"/>
    </source>
</evidence>
<reference evidence="12 13" key="1">
    <citation type="journal article" date="2020" name="Nature">
        <title>Six reference-quality genomes reveal evolution of bat adaptations.</title>
        <authorList>
            <person name="Jebb D."/>
            <person name="Huang Z."/>
            <person name="Pippel M."/>
            <person name="Hughes G.M."/>
            <person name="Lavrichenko K."/>
            <person name="Devanna P."/>
            <person name="Winkler S."/>
            <person name="Jermiin L.S."/>
            <person name="Skirmuntt E.C."/>
            <person name="Katzourakis A."/>
            <person name="Burkitt-Gray L."/>
            <person name="Ray D.A."/>
            <person name="Sullivan K.A.M."/>
            <person name="Roscito J.G."/>
            <person name="Kirilenko B.M."/>
            <person name="Davalos L.M."/>
            <person name="Corthals A.P."/>
            <person name="Power M.L."/>
            <person name="Jones G."/>
            <person name="Ransome R.D."/>
            <person name="Dechmann D.K.N."/>
            <person name="Locatelli A.G."/>
            <person name="Puechmaille S.J."/>
            <person name="Fedrigo O."/>
            <person name="Jarvis E.D."/>
            <person name="Hiller M."/>
            <person name="Vernes S.C."/>
            <person name="Myers E.W."/>
            <person name="Teeling E.C."/>
        </authorList>
    </citation>
    <scope>NUCLEOTIDE SEQUENCE [LARGE SCALE GENOMIC DNA]</scope>
    <source>
        <strain evidence="12">MMolMol1</strain>
        <tissue evidence="12">Muscle</tissue>
    </source>
</reference>
<dbReference type="InterPro" id="IPR004865">
    <property type="entry name" value="HSR_dom"/>
</dbReference>
<evidence type="ECO:0000256" key="2">
    <source>
        <dbReference type="ARBA" id="ARBA00022723"/>
    </source>
</evidence>
<evidence type="ECO:0000256" key="6">
    <source>
        <dbReference type="ARBA" id="ARBA00023125"/>
    </source>
</evidence>
<feature type="domain" description="HSR" evidence="11">
    <location>
        <begin position="8"/>
        <end position="124"/>
    </location>
</feature>
<dbReference type="InterPro" id="IPR043563">
    <property type="entry name" value="Sp110/Sp140/Sp140L-like"/>
</dbReference>
<dbReference type="Pfam" id="PF03172">
    <property type="entry name" value="HSR"/>
    <property type="match status" value="1"/>
</dbReference>
<evidence type="ECO:0000313" key="13">
    <source>
        <dbReference type="Proteomes" id="UP000550707"/>
    </source>
</evidence>
<feature type="region of interest" description="Disordered" evidence="8">
    <location>
        <begin position="330"/>
        <end position="508"/>
    </location>
</feature>
<dbReference type="SUPFAM" id="SSF47370">
    <property type="entry name" value="Bromodomain"/>
    <property type="match status" value="1"/>
</dbReference>
<keyword evidence="2" id="KW-0479">Metal-binding</keyword>
<dbReference type="PROSITE" id="PS01359">
    <property type="entry name" value="ZF_PHD_1"/>
    <property type="match status" value="1"/>
</dbReference>
<dbReference type="InterPro" id="IPR000770">
    <property type="entry name" value="SAND_dom"/>
</dbReference>
<accession>A0A7J8FU23</accession>
<evidence type="ECO:0000256" key="4">
    <source>
        <dbReference type="ARBA" id="ARBA00022833"/>
    </source>
</evidence>
<dbReference type="SUPFAM" id="SSF63763">
    <property type="entry name" value="SAND domain-like"/>
    <property type="match status" value="1"/>
</dbReference>
<dbReference type="FunFam" id="3.30.40.10:FF:000294">
    <property type="entry name" value="Nuclear autoantigen Sp-100"/>
    <property type="match status" value="1"/>
</dbReference>
<comment type="caution">
    <text evidence="12">The sequence shown here is derived from an EMBL/GenBank/DDBJ whole genome shotgun (WGS) entry which is preliminary data.</text>
</comment>
<evidence type="ECO:0000313" key="12">
    <source>
        <dbReference type="EMBL" id="KAF6451156.1"/>
    </source>
</evidence>
<name>A0A7J8FU23_MOLMO</name>
<evidence type="ECO:0000256" key="5">
    <source>
        <dbReference type="ARBA" id="ARBA00023117"/>
    </source>
</evidence>
<dbReference type="InParanoid" id="A0A7J8FU23"/>
<keyword evidence="6" id="KW-0238">DNA-binding</keyword>
<feature type="domain" description="PHD-type" evidence="9">
    <location>
        <begin position="671"/>
        <end position="717"/>
    </location>
</feature>
<evidence type="ECO:0000256" key="7">
    <source>
        <dbReference type="PROSITE-ProRule" id="PRU00146"/>
    </source>
</evidence>
<evidence type="ECO:0000259" key="10">
    <source>
        <dbReference type="PROSITE" id="PS50864"/>
    </source>
</evidence>
<dbReference type="InterPro" id="IPR013083">
    <property type="entry name" value="Znf_RING/FYVE/PHD"/>
</dbReference>
<dbReference type="PROSITE" id="PS50864">
    <property type="entry name" value="SAND"/>
    <property type="match status" value="1"/>
</dbReference>
<dbReference type="Proteomes" id="UP000550707">
    <property type="component" value="Unassembled WGS sequence"/>
</dbReference>
<dbReference type="GO" id="GO:0008270">
    <property type="term" value="F:zinc ion binding"/>
    <property type="evidence" value="ECO:0007669"/>
    <property type="project" value="UniProtKB-KW"/>
</dbReference>
<dbReference type="Pfam" id="PF01342">
    <property type="entry name" value="SAND"/>
    <property type="match status" value="1"/>
</dbReference>
<protein>
    <submittedName>
        <fullName evidence="12">SP100 nuclear antigen</fullName>
    </submittedName>
</protein>
<dbReference type="InterPro" id="IPR011011">
    <property type="entry name" value="Znf_FYVE_PHD"/>
</dbReference>
<dbReference type="PROSITE" id="PS50016">
    <property type="entry name" value="ZF_PHD_2"/>
    <property type="match status" value="1"/>
</dbReference>
<dbReference type="GO" id="GO:0003677">
    <property type="term" value="F:DNA binding"/>
    <property type="evidence" value="ECO:0007669"/>
    <property type="project" value="UniProtKB-KW"/>
</dbReference>
<evidence type="ECO:0000256" key="1">
    <source>
        <dbReference type="ARBA" id="ARBA00022553"/>
    </source>
</evidence>
<dbReference type="PANTHER" id="PTHR46386">
    <property type="entry name" value="NUCLEAR BODY PROTEIN SP140"/>
    <property type="match status" value="1"/>
</dbReference>